<dbReference type="Proteomes" id="UP000204364">
    <property type="component" value="Segment"/>
</dbReference>
<feature type="region of interest" description="Disordered" evidence="1">
    <location>
        <begin position="1"/>
        <end position="41"/>
    </location>
</feature>
<dbReference type="RefSeq" id="YP_009325162.1">
    <property type="nucleotide sequence ID" value="NC_031944.1"/>
</dbReference>
<name>A0A1D8KSL6_9CAUD</name>
<dbReference type="GeneID" id="30310126"/>
<keyword evidence="3" id="KW-1185">Reference proteome</keyword>
<gene>
    <name evidence="2" type="ORF">P090810_173</name>
</gene>
<protein>
    <submittedName>
        <fullName evidence="2">Uncharacterized protein</fullName>
    </submittedName>
</protein>
<reference evidence="2 3" key="1">
    <citation type="journal article" date="2016" name="Virology">
        <title>The genomic content and context of auxiliary metabolic genes in marine cyanomyoviruses.</title>
        <authorList>
            <person name="Crummett L.T."/>
            <person name="Puxty R.J."/>
            <person name="Weihe C."/>
            <person name="Marston M.F."/>
            <person name="Martiny J.B."/>
        </authorList>
    </citation>
    <scope>NUCLEOTIDE SEQUENCE [LARGE SCALE GENOMIC DNA]</scope>
    <source>
        <strain evidence="2">0810PA09</strain>
    </source>
</reference>
<sequence>MINEDAPTNSVGTGAETALPPSHEPPGITRLTRKKPKKRKFEKSVEQMLQTEQVAENYLPFRVSFEDGQTEFIFYGKSESQVKIELRKIYRPEVAKRFSVKRLYPNEVMKFYWDKRQEAMRKN</sequence>
<dbReference type="KEGG" id="vg:30310126"/>
<organism evidence="2 3">
    <name type="scientific">Synechococcus phage S-WAM1</name>
    <dbReference type="NCBI Taxonomy" id="1815521"/>
    <lineage>
        <taxon>Viruses</taxon>
        <taxon>Duplodnaviria</taxon>
        <taxon>Heunggongvirae</taxon>
        <taxon>Uroviricota</taxon>
        <taxon>Caudoviricetes</taxon>
        <taxon>Pantevenvirales</taxon>
        <taxon>Kyanoviridae</taxon>
        <taxon>Sokavirus</taxon>
        <taxon>Sokavirus swam1</taxon>
    </lineage>
</organism>
<feature type="compositionally biased region" description="Polar residues" evidence="1">
    <location>
        <begin position="1"/>
        <end position="12"/>
    </location>
</feature>
<accession>A0A1D8KSL6</accession>
<evidence type="ECO:0000313" key="3">
    <source>
        <dbReference type="Proteomes" id="UP000204364"/>
    </source>
</evidence>
<evidence type="ECO:0000256" key="1">
    <source>
        <dbReference type="SAM" id="MobiDB-lite"/>
    </source>
</evidence>
<feature type="compositionally biased region" description="Basic residues" evidence="1">
    <location>
        <begin position="31"/>
        <end position="41"/>
    </location>
</feature>
<dbReference type="OrthoDB" id="14949at10239"/>
<evidence type="ECO:0000313" key="2">
    <source>
        <dbReference type="EMBL" id="AOV61646.1"/>
    </source>
</evidence>
<proteinExistence type="predicted"/>
<dbReference type="EMBL" id="KU686210">
    <property type="protein sequence ID" value="AOV61646.1"/>
    <property type="molecule type" value="Genomic_DNA"/>
</dbReference>